<evidence type="ECO:0000313" key="1">
    <source>
        <dbReference type="EMBL" id="RGE39725.1"/>
    </source>
</evidence>
<evidence type="ECO:0000313" key="2">
    <source>
        <dbReference type="Proteomes" id="UP000261948"/>
    </source>
</evidence>
<dbReference type="InterPro" id="IPR018697">
    <property type="entry name" value="DUF2199"/>
</dbReference>
<dbReference type="EMBL" id="QURR01000046">
    <property type="protein sequence ID" value="RGE39725.1"/>
    <property type="molecule type" value="Genomic_DNA"/>
</dbReference>
<sequence>MAAIFAFKCRKCDELHVGSPSFAFDAPATYKMLSDQEREDWAELTEDLCVIARPEGTQYYVRAILEVPIHGVQEPFLWGIWVSASEHSFHRYLDSYDKPPEDPGFFGWVSNIIAAYPTQKSRPADVYMQSDGTRPRVVLHRAEDEDDALVIDQHEGISIERAQQLAELALHGN</sequence>
<name>A0A373F8A3_COMTE</name>
<comment type="caution">
    <text evidence="1">The sequence shown here is derived from an EMBL/GenBank/DDBJ whole genome shotgun (WGS) entry which is preliminary data.</text>
</comment>
<dbReference type="Proteomes" id="UP000261948">
    <property type="component" value="Unassembled WGS sequence"/>
</dbReference>
<dbReference type="Pfam" id="PF09965">
    <property type="entry name" value="DUF2199"/>
    <property type="match status" value="1"/>
</dbReference>
<accession>A0A373F8A3</accession>
<organism evidence="1 2">
    <name type="scientific">Comamonas testosteroni</name>
    <name type="common">Pseudomonas testosteroni</name>
    <dbReference type="NCBI Taxonomy" id="285"/>
    <lineage>
        <taxon>Bacteria</taxon>
        <taxon>Pseudomonadati</taxon>
        <taxon>Pseudomonadota</taxon>
        <taxon>Betaproteobacteria</taxon>
        <taxon>Burkholderiales</taxon>
        <taxon>Comamonadaceae</taxon>
        <taxon>Comamonas</taxon>
    </lineage>
</organism>
<keyword evidence="2" id="KW-1185">Reference proteome</keyword>
<dbReference type="OrthoDB" id="4404538at2"/>
<proteinExistence type="predicted"/>
<dbReference type="AlphaFoldDB" id="A0A373F8A3"/>
<protein>
    <submittedName>
        <fullName evidence="1">DUF2199 domain-containing protein</fullName>
    </submittedName>
</protein>
<reference evidence="1 2" key="1">
    <citation type="submission" date="2018-08" db="EMBL/GenBank/DDBJ databases">
        <title>Comamonas testosteroni strain SWCO2.</title>
        <authorList>
            <person name="Jiang N."/>
            <person name="Zhang X.Z."/>
        </authorList>
    </citation>
    <scope>NUCLEOTIDE SEQUENCE [LARGE SCALE GENOMIC DNA]</scope>
    <source>
        <strain evidence="1 2">SWCO2</strain>
    </source>
</reference>
<gene>
    <name evidence="1" type="ORF">DZC30_21435</name>
</gene>